<dbReference type="AlphaFoldDB" id="A0A099EX54"/>
<dbReference type="Pfam" id="PF25944">
    <property type="entry name" value="Beta-barrel_RND"/>
    <property type="match status" value="1"/>
</dbReference>
<dbReference type="Pfam" id="PF25876">
    <property type="entry name" value="HH_MFP_RND"/>
    <property type="match status" value="1"/>
</dbReference>
<dbReference type="Gene3D" id="2.40.30.170">
    <property type="match status" value="1"/>
</dbReference>
<dbReference type="PANTHER" id="PTHR30158">
    <property type="entry name" value="ACRA/E-RELATED COMPONENT OF DRUG EFFLUX TRANSPORTER"/>
    <property type="match status" value="1"/>
</dbReference>
<evidence type="ECO:0000259" key="4">
    <source>
        <dbReference type="Pfam" id="PF25876"/>
    </source>
</evidence>
<dbReference type="InterPro" id="IPR058625">
    <property type="entry name" value="MdtA-like_BSH"/>
</dbReference>
<dbReference type="Gene3D" id="2.40.50.100">
    <property type="match status" value="1"/>
</dbReference>
<comment type="similarity">
    <text evidence="2">Belongs to the membrane fusion protein (MFP) (TC 8.A.1) family.</text>
</comment>
<feature type="domain" description="Multidrug resistance protein MdtA-like barrel-sandwich hybrid" evidence="5">
    <location>
        <begin position="58"/>
        <end position="189"/>
    </location>
</feature>
<sequence length="368" mass="38910">MHPSRGKLAIAIAFSAVAMLTANPAAAQTAPAVVVAAAEMRDLRQAATFTGRVISLQKIDVIARVPGYVEEIGFTEGELVEQGSTLFLIEDDAYVSSVQQAEAAIKAAEAALRLAEIEKDRRSQLVQRNAVAQSELDFATASYDEAAAQLAARVAQKADADLNLSYTRIEAPFAGIVGLSVPDVGALVGPQSGALTTLTSLDPISVEFPVASSIYLNYRKQVEATGGRPADVTITLPNGDVFDQKGRIDFVSSQVDTSTDTVRIRALFDNPEKRLLDGALVRVGLTGSEPEMALSVPTQALQRDQLGYYVLVVDGEAKVEQRRVDVAHSVEGFSVISGGLETGEQVITEGQNKVRPGITVDAALAAEG</sequence>
<keyword evidence="9" id="KW-1185">Reference proteome</keyword>
<dbReference type="STRING" id="376733.SAMN04487972_13113"/>
<dbReference type="NCBIfam" id="TIGR01730">
    <property type="entry name" value="RND_mfp"/>
    <property type="match status" value="1"/>
</dbReference>
<dbReference type="SUPFAM" id="SSF111369">
    <property type="entry name" value="HlyD-like secretion proteins"/>
    <property type="match status" value="1"/>
</dbReference>
<gene>
    <name evidence="8" type="ORF">IT41_17195</name>
</gene>
<feature type="domain" description="Multidrug resistance protein MdtA-like beta-barrel" evidence="6">
    <location>
        <begin position="203"/>
        <end position="285"/>
    </location>
</feature>
<dbReference type="GO" id="GO:0046677">
    <property type="term" value="P:response to antibiotic"/>
    <property type="evidence" value="ECO:0007669"/>
    <property type="project" value="TreeGrafter"/>
</dbReference>
<organism evidence="8 9">
    <name type="scientific">Paracoccus halophilus</name>
    <dbReference type="NCBI Taxonomy" id="376733"/>
    <lineage>
        <taxon>Bacteria</taxon>
        <taxon>Pseudomonadati</taxon>
        <taxon>Pseudomonadota</taxon>
        <taxon>Alphaproteobacteria</taxon>
        <taxon>Rhodobacterales</taxon>
        <taxon>Paracoccaceae</taxon>
        <taxon>Paracoccus</taxon>
    </lineage>
</organism>
<dbReference type="GO" id="GO:0005886">
    <property type="term" value="C:plasma membrane"/>
    <property type="evidence" value="ECO:0007669"/>
    <property type="project" value="TreeGrafter"/>
</dbReference>
<dbReference type="InterPro" id="IPR006143">
    <property type="entry name" value="RND_pump_MFP"/>
</dbReference>
<dbReference type="eggNOG" id="COG0845">
    <property type="taxonomic scope" value="Bacteria"/>
</dbReference>
<evidence type="ECO:0000256" key="1">
    <source>
        <dbReference type="ARBA" id="ARBA00004196"/>
    </source>
</evidence>
<evidence type="ECO:0000313" key="8">
    <source>
        <dbReference type="EMBL" id="KGJ02528.1"/>
    </source>
</evidence>
<feature type="chain" id="PRO_5001954181" evidence="3">
    <location>
        <begin position="28"/>
        <end position="368"/>
    </location>
</feature>
<evidence type="ECO:0000313" key="9">
    <source>
        <dbReference type="Proteomes" id="UP000029846"/>
    </source>
</evidence>
<dbReference type="InterPro" id="IPR058626">
    <property type="entry name" value="MdtA-like_b-barrel"/>
</dbReference>
<dbReference type="GO" id="GO:0030313">
    <property type="term" value="C:cell envelope"/>
    <property type="evidence" value="ECO:0007669"/>
    <property type="project" value="UniProtKB-SubCell"/>
</dbReference>
<evidence type="ECO:0000256" key="3">
    <source>
        <dbReference type="SAM" id="SignalP"/>
    </source>
</evidence>
<reference evidence="8 9" key="2">
    <citation type="submission" date="2014-10" db="EMBL/GenBank/DDBJ databases">
        <title>Paracoccus sanguinis sp. nov., isolated from clinical specimens of New York State patients.</title>
        <authorList>
            <person name="Mingle L.A."/>
            <person name="Cole J.A."/>
            <person name="Lapierre P."/>
            <person name="Musser K.A."/>
        </authorList>
    </citation>
    <scope>NUCLEOTIDE SEQUENCE [LARGE SCALE GENOMIC DNA]</scope>
    <source>
        <strain evidence="8 9">JCM 14014</strain>
    </source>
</reference>
<evidence type="ECO:0000259" key="5">
    <source>
        <dbReference type="Pfam" id="PF25917"/>
    </source>
</evidence>
<reference evidence="8 9" key="1">
    <citation type="submission" date="2014-09" db="EMBL/GenBank/DDBJ databases">
        <authorList>
            <person name="McGinnis J.M."/>
            <person name="Wolfgang W.J."/>
        </authorList>
    </citation>
    <scope>NUCLEOTIDE SEQUENCE [LARGE SCALE GENOMIC DNA]</scope>
    <source>
        <strain evidence="8 9">JCM 14014</strain>
    </source>
</reference>
<dbReference type="InterPro" id="IPR058627">
    <property type="entry name" value="MdtA-like_C"/>
</dbReference>
<comment type="caution">
    <text evidence="8">The sequence shown here is derived from an EMBL/GenBank/DDBJ whole genome shotgun (WGS) entry which is preliminary data.</text>
</comment>
<feature type="domain" description="Multidrug resistance protein MdtA-like alpha-helical hairpin" evidence="4">
    <location>
        <begin position="99"/>
        <end position="167"/>
    </location>
</feature>
<accession>A0A099EX54</accession>
<dbReference type="Gene3D" id="1.10.287.470">
    <property type="entry name" value="Helix hairpin bin"/>
    <property type="match status" value="1"/>
</dbReference>
<evidence type="ECO:0000259" key="6">
    <source>
        <dbReference type="Pfam" id="PF25944"/>
    </source>
</evidence>
<dbReference type="Pfam" id="PF25967">
    <property type="entry name" value="RND-MFP_C"/>
    <property type="match status" value="1"/>
</dbReference>
<dbReference type="InterPro" id="IPR058624">
    <property type="entry name" value="MdtA-like_HH"/>
</dbReference>
<dbReference type="Gene3D" id="2.40.420.20">
    <property type="match status" value="1"/>
</dbReference>
<evidence type="ECO:0000259" key="7">
    <source>
        <dbReference type="Pfam" id="PF25967"/>
    </source>
</evidence>
<dbReference type="Pfam" id="PF25917">
    <property type="entry name" value="BSH_RND"/>
    <property type="match status" value="1"/>
</dbReference>
<proteinExistence type="inferred from homology"/>
<evidence type="ECO:0000256" key="2">
    <source>
        <dbReference type="ARBA" id="ARBA00009477"/>
    </source>
</evidence>
<feature type="signal peptide" evidence="3">
    <location>
        <begin position="1"/>
        <end position="27"/>
    </location>
</feature>
<comment type="subcellular location">
    <subcellularLocation>
        <location evidence="1">Cell envelope</location>
    </subcellularLocation>
</comment>
<dbReference type="Proteomes" id="UP000029846">
    <property type="component" value="Unassembled WGS sequence"/>
</dbReference>
<dbReference type="GO" id="GO:0022857">
    <property type="term" value="F:transmembrane transporter activity"/>
    <property type="evidence" value="ECO:0007669"/>
    <property type="project" value="InterPro"/>
</dbReference>
<keyword evidence="3" id="KW-0732">Signal</keyword>
<feature type="domain" description="Multidrug resistance protein MdtA-like C-terminal permuted SH3" evidence="7">
    <location>
        <begin position="293"/>
        <end position="351"/>
    </location>
</feature>
<dbReference type="EMBL" id="JRKN01000036">
    <property type="protein sequence ID" value="KGJ02528.1"/>
    <property type="molecule type" value="Genomic_DNA"/>
</dbReference>
<name>A0A099EX54_9RHOB</name>
<protein>
    <submittedName>
        <fullName evidence="8">Uncharacterized protein</fullName>
    </submittedName>
</protein>